<sequence length="1363" mass="154028">MAELGGMLAAAILKVVGEQIGSVIGGQIALKMNFDEDLNKMKMELEGVDALLEDAERRSITDRSTRLWLKRLKDFMYEISDMIDEFEADTQAIIQPSARKSSFKNYLATMISCLTIGPEITMANKMDKMRQGLEVITDQHRKFELMEGTNASEPKVTDIRETSSTLETHVIGRTGEKEKILASLSKSMKKEITILPIYGIGGLGKTTLAKMVYNSSQFREYSQVWVYVSQTFDLKKIGNSIISQLSQKENESGYTGKQMIHNSLQKLIANKNILIVLDDLWEDNNSHLEELMGLLKVEESGKVVVIVTTRYEGIAKKICTIQPHKLVPLTDDQCWNIIKQKSDFELRDDKEELHHIGQDIASKCRGVALAAQSLGHMLHSLSFDEWESVRNSDFWNLSDSEDTSLTHALASLKLSYSVMPSYLKICFAYCAIFPKGYKIVKDDLIHQWISLGFIKATNNLSTWQLGEKCIRQLLGLSFLEHSKSALTTGMDYENDRLFTMHDLVHDLARLVMVDEVHVASKQGNTGGGCCHFALLNDCSKPLESSKIRALRFMECDKSELHDAAFSSAKSMRVLDLSECSMHKFPDSIHVLKQLRYLSAPRIHDAEIPDSITKLSKLIYLNLHGSPKILALPESIGEIEGLMYLDLAGCSRIEELPESFSRLKELVHLDLSNCYGVRGISVFLGSLTQLQYLNLSYCPNIGEIPEDLSGLSKLQYLNLSFSSYVQCCEEVEFLGAFTKLEYLNLSSDHSVLQKLPEALGRFIQLKYLNLSGCRDMTTLPMFPGSLKNLAHLDLSHCYSIYRLQEALVGLTNLRYLNLKDTCLKPQLEYDDTKYHRKRSCLLGSPLEKNHYGNYFQSLINHLGNNLSDLEHLDLSYNHSLESIPESICRMRKLHTLDLSECILLAKIPESIHTLGSLKFLYLKGCDLLSRIPHLGGSTVSLPYFVVRAGDDDESSSNLVLLQSTDPVELQISELENVKSPGEADRIKLVEKHSLKDLKLEWTRGVERFVYDKMLLKNLVPPSTLKKLEICGYNGVSFPAWLVGQLPNLVSLVLRDMANVEEWNTSYSSDEEHVIQILEIHGCPMLRMKRSLLKAKSWVISHSDNVLSSLDECTVSHASVSSSTSPITIVLSVKYCKGPHRWRLLQHFTGLSSLSIHNCGDLTGSPEITHHLSSLEALCLEDEHMEELPKWLGELASLQSLEIRWSNGVTELNETMRQLTMLQSLNLSYCHNLSLPHWLGELTSLKELVVCSNDVLRSLPESIQQLTDLQKIKISNCPKLEHVVNESLEGMMKRTHNQETVCVLPASLKELTIHICHGIKSLPEGIHQLTNLKNLEIDECYYLYQWCKLEESKKLAHIQNKSFVW</sequence>
<evidence type="ECO:0000313" key="14">
    <source>
        <dbReference type="Proteomes" id="UP000019116"/>
    </source>
</evidence>
<evidence type="ECO:0000256" key="2">
    <source>
        <dbReference type="ARBA" id="ARBA00022614"/>
    </source>
</evidence>
<dbReference type="Pfam" id="PF23559">
    <property type="entry name" value="WHD_DRP"/>
    <property type="match status" value="1"/>
</dbReference>
<name>A0A3B5Y7B7_WHEAT</name>
<dbReference type="Gramene" id="TraesCS1A03G1053000.1">
    <property type="protein sequence ID" value="TraesCS1A03G1053000.1.CDS"/>
    <property type="gene ID" value="TraesCS1A03G1053000"/>
</dbReference>
<dbReference type="InterPro" id="IPR056789">
    <property type="entry name" value="LRR_R13L1-DRL21"/>
</dbReference>
<evidence type="ECO:0000256" key="7">
    <source>
        <dbReference type="ARBA" id="ARBA00023054"/>
    </source>
</evidence>
<dbReference type="Pfam" id="PF18052">
    <property type="entry name" value="Rx_N"/>
    <property type="match status" value="1"/>
</dbReference>
<dbReference type="SUPFAM" id="SSF52540">
    <property type="entry name" value="P-loop containing nucleoside triphosphate hydrolases"/>
    <property type="match status" value="1"/>
</dbReference>
<comment type="similarity">
    <text evidence="1">Belongs to the disease resistance NB-LRR family.</text>
</comment>
<evidence type="ECO:0000259" key="10">
    <source>
        <dbReference type="Pfam" id="PF23559"/>
    </source>
</evidence>
<dbReference type="PRINTS" id="PR00364">
    <property type="entry name" value="DISEASERSIST"/>
</dbReference>
<dbReference type="Gene3D" id="1.10.8.430">
    <property type="entry name" value="Helical domain of apoptotic protease-activating factors"/>
    <property type="match status" value="1"/>
</dbReference>
<evidence type="ECO:0000259" key="12">
    <source>
        <dbReference type="Pfam" id="PF25019"/>
    </source>
</evidence>
<dbReference type="InterPro" id="IPR036388">
    <property type="entry name" value="WH-like_DNA-bd_sf"/>
</dbReference>
<dbReference type="GO" id="GO:0035556">
    <property type="term" value="P:intracellular signal transduction"/>
    <property type="evidence" value="ECO:0000318"/>
    <property type="project" value="GO_Central"/>
</dbReference>
<dbReference type="EnsemblPlants" id="TraesCS1A02G433600.1">
    <property type="protein sequence ID" value="TraesCS1A02G433600.1"/>
    <property type="gene ID" value="TraesCS1A02G433600"/>
</dbReference>
<keyword evidence="14" id="KW-1185">Reference proteome</keyword>
<dbReference type="OrthoDB" id="627179at2759"/>
<dbReference type="Gene3D" id="1.20.5.4130">
    <property type="match status" value="1"/>
</dbReference>
<dbReference type="Pfam" id="PF00931">
    <property type="entry name" value="NB-ARC"/>
    <property type="match status" value="1"/>
</dbReference>
<dbReference type="PANTHER" id="PTHR36766:SF73">
    <property type="entry name" value="NB-ARC DOMAIN-CONTAINING PROTEIN"/>
    <property type="match status" value="1"/>
</dbReference>
<dbReference type="GO" id="GO:0002758">
    <property type="term" value="P:innate immune response-activating signaling pathway"/>
    <property type="evidence" value="ECO:0007669"/>
    <property type="project" value="UniProtKB-ARBA"/>
</dbReference>
<evidence type="ECO:0000256" key="6">
    <source>
        <dbReference type="ARBA" id="ARBA00022840"/>
    </source>
</evidence>
<dbReference type="InterPro" id="IPR027417">
    <property type="entry name" value="P-loop_NTPase"/>
</dbReference>
<dbReference type="GO" id="GO:0042742">
    <property type="term" value="P:defense response to bacterium"/>
    <property type="evidence" value="ECO:0007669"/>
    <property type="project" value="UniProtKB-ARBA"/>
</dbReference>
<dbReference type="PaxDb" id="4565-Traes_1AL_AB1CDEE3A.1"/>
<dbReference type="Gene3D" id="3.40.50.300">
    <property type="entry name" value="P-loop containing nucleotide triphosphate hydrolases"/>
    <property type="match status" value="1"/>
</dbReference>
<dbReference type="InterPro" id="IPR058922">
    <property type="entry name" value="WHD_DRP"/>
</dbReference>
<dbReference type="GO" id="GO:0005524">
    <property type="term" value="F:ATP binding"/>
    <property type="evidence" value="ECO:0007669"/>
    <property type="project" value="UniProtKB-KW"/>
</dbReference>
<feature type="domain" description="Disease resistance R13L4/SHOC-2-like LRR" evidence="11">
    <location>
        <begin position="610"/>
        <end position="751"/>
    </location>
</feature>
<feature type="domain" description="R13L1/DRL21-like LRR repeat region" evidence="12">
    <location>
        <begin position="967"/>
        <end position="1062"/>
    </location>
</feature>
<dbReference type="Pfam" id="PF00560">
    <property type="entry name" value="LRR_1"/>
    <property type="match status" value="1"/>
</dbReference>
<dbReference type="SUPFAM" id="SSF52058">
    <property type="entry name" value="L domain-like"/>
    <property type="match status" value="1"/>
</dbReference>
<evidence type="ECO:0000256" key="1">
    <source>
        <dbReference type="ARBA" id="ARBA00008894"/>
    </source>
</evidence>
<dbReference type="FunFam" id="1.10.10.10:FF:000322">
    <property type="entry name" value="Probable disease resistance protein At1g63360"/>
    <property type="match status" value="1"/>
</dbReference>
<dbReference type="InterPro" id="IPR042197">
    <property type="entry name" value="Apaf_helical"/>
</dbReference>
<feature type="domain" description="Disease resistance N-terminal" evidence="9">
    <location>
        <begin position="13"/>
        <end position="90"/>
    </location>
</feature>
<reference evidence="13" key="2">
    <citation type="submission" date="2018-10" db="UniProtKB">
        <authorList>
            <consortium name="EnsemblPlants"/>
        </authorList>
    </citation>
    <scope>IDENTIFICATION</scope>
</reference>
<keyword evidence="5" id="KW-0611">Plant defense</keyword>
<dbReference type="InterPro" id="IPR041118">
    <property type="entry name" value="Rx_N"/>
</dbReference>
<accession>A0A3B5Y7B7</accession>
<dbReference type="PANTHER" id="PTHR36766">
    <property type="entry name" value="PLANT BROAD-SPECTRUM MILDEW RESISTANCE PROTEIN RPW8"/>
    <property type="match status" value="1"/>
</dbReference>
<dbReference type="PROSITE" id="PS51450">
    <property type="entry name" value="LRR"/>
    <property type="match status" value="1"/>
</dbReference>
<feature type="domain" description="Disease resistance protein winged helix" evidence="10">
    <location>
        <begin position="432"/>
        <end position="508"/>
    </location>
</feature>
<dbReference type="Proteomes" id="UP000019116">
    <property type="component" value="Chromosome 1A"/>
</dbReference>
<dbReference type="SMR" id="A0A3B5Y7B7"/>
<feature type="domain" description="NB-ARC" evidence="8">
    <location>
        <begin position="175"/>
        <end position="341"/>
    </location>
</feature>
<dbReference type="GO" id="GO:0009626">
    <property type="term" value="P:plant-type hypersensitive response"/>
    <property type="evidence" value="ECO:0007669"/>
    <property type="project" value="UniProtKB-ARBA"/>
</dbReference>
<evidence type="ECO:0000256" key="3">
    <source>
        <dbReference type="ARBA" id="ARBA00022737"/>
    </source>
</evidence>
<dbReference type="STRING" id="4565.A0A3B5Y7B7"/>
<dbReference type="Gene3D" id="1.10.10.10">
    <property type="entry name" value="Winged helix-like DNA-binding domain superfamily/Winged helix DNA-binding domain"/>
    <property type="match status" value="1"/>
</dbReference>
<keyword evidence="2" id="KW-0433">Leucine-rich repeat</keyword>
<keyword evidence="4" id="KW-0547">Nucleotide-binding</keyword>
<dbReference type="SUPFAM" id="SSF52047">
    <property type="entry name" value="RNI-like"/>
    <property type="match status" value="2"/>
</dbReference>
<evidence type="ECO:0000259" key="11">
    <source>
        <dbReference type="Pfam" id="PF23598"/>
    </source>
</evidence>
<dbReference type="OMA" id="ELTIHIC"/>
<feature type="domain" description="Disease resistance R13L4/SHOC-2-like LRR" evidence="11">
    <location>
        <begin position="1142"/>
        <end position="1344"/>
    </location>
</feature>
<dbReference type="Pfam" id="PF23598">
    <property type="entry name" value="LRR_14"/>
    <property type="match status" value="2"/>
</dbReference>
<proteinExistence type="inferred from homology"/>
<dbReference type="InterPro" id="IPR032675">
    <property type="entry name" value="LRR_dom_sf"/>
</dbReference>
<dbReference type="InterPro" id="IPR006553">
    <property type="entry name" value="Leu-rich_rpt_Cys-con_subtyp"/>
</dbReference>
<protein>
    <submittedName>
        <fullName evidence="13">Uncharacterized protein</fullName>
    </submittedName>
</protein>
<dbReference type="SMART" id="SM00367">
    <property type="entry name" value="LRR_CC"/>
    <property type="match status" value="6"/>
</dbReference>
<evidence type="ECO:0000313" key="13">
    <source>
        <dbReference type="EnsemblPlants" id="TraesCS1A02G433600.1"/>
    </source>
</evidence>
<evidence type="ECO:0000256" key="5">
    <source>
        <dbReference type="ARBA" id="ARBA00022821"/>
    </source>
</evidence>
<keyword evidence="3" id="KW-0677">Repeat</keyword>
<dbReference type="Gene3D" id="3.80.10.10">
    <property type="entry name" value="Ribonuclease Inhibitor"/>
    <property type="match status" value="5"/>
</dbReference>
<evidence type="ECO:0000256" key="4">
    <source>
        <dbReference type="ARBA" id="ARBA00022741"/>
    </source>
</evidence>
<keyword evidence="7" id="KW-0175">Coiled coil</keyword>
<dbReference type="Pfam" id="PF25019">
    <property type="entry name" value="LRR_R13L1-DRL21"/>
    <property type="match status" value="1"/>
</dbReference>
<dbReference type="InterPro" id="IPR002182">
    <property type="entry name" value="NB-ARC"/>
</dbReference>
<keyword evidence="6" id="KW-0067">ATP-binding</keyword>
<organism evidence="13">
    <name type="scientific">Triticum aestivum</name>
    <name type="common">Wheat</name>
    <dbReference type="NCBI Taxonomy" id="4565"/>
    <lineage>
        <taxon>Eukaryota</taxon>
        <taxon>Viridiplantae</taxon>
        <taxon>Streptophyta</taxon>
        <taxon>Embryophyta</taxon>
        <taxon>Tracheophyta</taxon>
        <taxon>Spermatophyta</taxon>
        <taxon>Magnoliopsida</taxon>
        <taxon>Liliopsida</taxon>
        <taxon>Poales</taxon>
        <taxon>Poaceae</taxon>
        <taxon>BOP clade</taxon>
        <taxon>Pooideae</taxon>
        <taxon>Triticodae</taxon>
        <taxon>Triticeae</taxon>
        <taxon>Triticinae</taxon>
        <taxon>Triticum</taxon>
    </lineage>
</organism>
<reference evidence="13" key="1">
    <citation type="submission" date="2018-08" db="EMBL/GenBank/DDBJ databases">
        <authorList>
            <person name="Rossello M."/>
        </authorList>
    </citation>
    <scope>NUCLEOTIDE SEQUENCE [LARGE SCALE GENOMIC DNA]</scope>
    <source>
        <strain evidence="13">cv. Chinese Spring</strain>
    </source>
</reference>
<dbReference type="Gramene" id="TraesCS1A02G433600.1">
    <property type="protein sequence ID" value="TraesCS1A02G433600.1"/>
    <property type="gene ID" value="TraesCS1A02G433600"/>
</dbReference>
<dbReference type="InterPro" id="IPR001611">
    <property type="entry name" value="Leu-rich_rpt"/>
</dbReference>
<dbReference type="GO" id="GO:0043531">
    <property type="term" value="F:ADP binding"/>
    <property type="evidence" value="ECO:0007669"/>
    <property type="project" value="InterPro"/>
</dbReference>
<dbReference type="InterPro" id="IPR055414">
    <property type="entry name" value="LRR_R13L4/SHOC2-like"/>
</dbReference>
<evidence type="ECO:0000259" key="8">
    <source>
        <dbReference type="Pfam" id="PF00931"/>
    </source>
</evidence>
<evidence type="ECO:0000259" key="9">
    <source>
        <dbReference type="Pfam" id="PF18052"/>
    </source>
</evidence>